<protein>
    <submittedName>
        <fullName evidence="2">Uncharacterized protein</fullName>
    </submittedName>
</protein>
<comment type="caution">
    <text evidence="2">The sequence shown here is derived from an EMBL/GenBank/DDBJ whole genome shotgun (WGS) entry which is preliminary data.</text>
</comment>
<dbReference type="AlphaFoldDB" id="A0A940MQE4"/>
<evidence type="ECO:0000313" key="2">
    <source>
        <dbReference type="EMBL" id="MBP0492093.1"/>
    </source>
</evidence>
<dbReference type="InterPro" id="IPR036514">
    <property type="entry name" value="SGNH_hydro_sf"/>
</dbReference>
<dbReference type="Gene3D" id="3.40.50.1110">
    <property type="entry name" value="SGNH hydrolase"/>
    <property type="match status" value="1"/>
</dbReference>
<gene>
    <name evidence="2" type="ORF">J5Y10_04805</name>
</gene>
<dbReference type="RefSeq" id="WP_209371308.1">
    <property type="nucleotide sequence ID" value="NZ_JAGIZA010000003.1"/>
</dbReference>
<accession>A0A940MQE4</accession>
<dbReference type="EMBL" id="JAGIZA010000003">
    <property type="protein sequence ID" value="MBP0492093.1"/>
    <property type="molecule type" value="Genomic_DNA"/>
</dbReference>
<sequence>MSETTPPVGYARLEDTDLGQNLKAAADATEQSRQDVAAKQAQVALDAATAEAQRILAQLATALAQAAAASAETSANGVAADPAGYFSHEFFDDFGASIGGIRADGTGVEFAGFTSATLPDGTVRLTRTDGSGSFVDLPAAGGVSVGGLTLSTDSATDYDLGIEDAFGNVRVISPAADSAGGGGSGTGYFTTDRIRETDARALGRSAVVARQVHTTTQRPTADYNHGLCYGQSLARGGAADYILGTTPLYGCLMIGESVRSPGGTAPWTPGGTAQLQPMVATARIGQAPILTEAQVNALPADTGVDGDIPVEAMWRQFRAMQLAHFGQPDSWRRPIASSCGVSSKSIEDLSYGASTGFFNRLTTCATLGKSLANAGSNGYAAGTYCVSVVPWIQGEANYSGGTADSGVPIATTSAGYKGREFQLSDDIATYVAGPGPQAAISQPLPPLILTYQTGGDFVNDLSDPVGIGQAQLAAALERPDRIMMAAPDYPMTDLYGGHLDANGYRWLGCHMGKALFHAHVLGRPWLPLHPTSIEVSGDEVLIGFHVPAPPLVFDLPYVVNTATDYANKGFGVRDDGGWAGLLGVDIVGDATVRLKASRLLAGSVSVSYGRRVDCGGNGCLRDSDPTVAADSYVFKPGTHMAASANIPALIGKPYPLHNWCAHFFMPATRA</sequence>
<name>A0A940MQE4_9PROT</name>
<reference evidence="2" key="1">
    <citation type="submission" date="2021-03" db="EMBL/GenBank/DDBJ databases">
        <authorList>
            <person name="So Y."/>
        </authorList>
    </citation>
    <scope>NUCLEOTIDE SEQUENCE</scope>
    <source>
        <strain evidence="2">SG15</strain>
    </source>
</reference>
<dbReference type="Proteomes" id="UP000677537">
    <property type="component" value="Unassembled WGS sequence"/>
</dbReference>
<evidence type="ECO:0000256" key="1">
    <source>
        <dbReference type="SAM" id="Coils"/>
    </source>
</evidence>
<dbReference type="GO" id="GO:0016788">
    <property type="term" value="F:hydrolase activity, acting on ester bonds"/>
    <property type="evidence" value="ECO:0007669"/>
    <property type="project" value="UniProtKB-ARBA"/>
</dbReference>
<keyword evidence="3" id="KW-1185">Reference proteome</keyword>
<evidence type="ECO:0000313" key="3">
    <source>
        <dbReference type="Proteomes" id="UP000677537"/>
    </source>
</evidence>
<organism evidence="2 3">
    <name type="scientific">Roseomonas indoligenes</name>
    <dbReference type="NCBI Taxonomy" id="2820811"/>
    <lineage>
        <taxon>Bacteria</taxon>
        <taxon>Pseudomonadati</taxon>
        <taxon>Pseudomonadota</taxon>
        <taxon>Alphaproteobacteria</taxon>
        <taxon>Acetobacterales</taxon>
        <taxon>Roseomonadaceae</taxon>
        <taxon>Roseomonas</taxon>
    </lineage>
</organism>
<keyword evidence="1" id="KW-0175">Coiled coil</keyword>
<proteinExistence type="predicted"/>
<feature type="coiled-coil region" evidence="1">
    <location>
        <begin position="38"/>
        <end position="65"/>
    </location>
</feature>